<dbReference type="InterPro" id="IPR012340">
    <property type="entry name" value="NA-bd_OB-fold"/>
</dbReference>
<dbReference type="GO" id="GO:0006310">
    <property type="term" value="P:DNA recombination"/>
    <property type="evidence" value="ECO:0007669"/>
    <property type="project" value="InterPro"/>
</dbReference>
<dbReference type="GO" id="GO:0003677">
    <property type="term" value="F:DNA binding"/>
    <property type="evidence" value="ECO:0007669"/>
    <property type="project" value="UniProtKB-KW"/>
</dbReference>
<evidence type="ECO:0000256" key="5">
    <source>
        <dbReference type="ARBA" id="ARBA00022771"/>
    </source>
</evidence>
<dbReference type="GO" id="GO:0007004">
    <property type="term" value="P:telomere maintenance via telomerase"/>
    <property type="evidence" value="ECO:0007669"/>
    <property type="project" value="UniProtKB-ARBA"/>
</dbReference>
<dbReference type="NCBIfam" id="TIGR00617">
    <property type="entry name" value="rpa1"/>
    <property type="match status" value="1"/>
</dbReference>
<dbReference type="SUPFAM" id="SSF50249">
    <property type="entry name" value="Nucleic acid-binding proteins"/>
    <property type="match status" value="3"/>
</dbReference>
<evidence type="ECO:0000256" key="10">
    <source>
        <dbReference type="SAM" id="MobiDB-lite"/>
    </source>
</evidence>
<dbReference type="InterPro" id="IPR004365">
    <property type="entry name" value="NA-bd_OB_tRNA"/>
</dbReference>
<dbReference type="CDD" id="cd04476">
    <property type="entry name" value="RPA1_DBD_C"/>
    <property type="match status" value="1"/>
</dbReference>
<evidence type="ECO:0000256" key="7">
    <source>
        <dbReference type="ARBA" id="ARBA00023125"/>
    </source>
</evidence>
<dbReference type="InterPro" id="IPR047192">
    <property type="entry name" value="Euk_RPA1_DBD_C"/>
</dbReference>
<protein>
    <recommendedName>
        <fullName evidence="9">Replication protein A subunit</fullName>
    </recommendedName>
</protein>
<dbReference type="InterPro" id="IPR013955">
    <property type="entry name" value="Rep_factor-A_C"/>
</dbReference>
<dbReference type="CDD" id="cd04474">
    <property type="entry name" value="RPA1_DBD_A"/>
    <property type="match status" value="1"/>
</dbReference>
<dbReference type="CDD" id="cd04475">
    <property type="entry name" value="RPA1_DBD_B"/>
    <property type="match status" value="1"/>
</dbReference>
<evidence type="ECO:0000313" key="15">
    <source>
        <dbReference type="Proteomes" id="UP000789739"/>
    </source>
</evidence>
<evidence type="ECO:0000256" key="3">
    <source>
        <dbReference type="ARBA" id="ARBA00022705"/>
    </source>
</evidence>
<dbReference type="FunFam" id="2.40.50.140:FF:000064">
    <property type="entry name" value="Replication protein A subunit"/>
    <property type="match status" value="1"/>
</dbReference>
<dbReference type="GO" id="GO:0008270">
    <property type="term" value="F:zinc ion binding"/>
    <property type="evidence" value="ECO:0007669"/>
    <property type="project" value="UniProtKB-KW"/>
</dbReference>
<evidence type="ECO:0000313" key="14">
    <source>
        <dbReference type="EMBL" id="CAG8589615.1"/>
    </source>
</evidence>
<dbReference type="EMBL" id="CAJVPI010001021">
    <property type="protein sequence ID" value="CAG8589615.1"/>
    <property type="molecule type" value="Genomic_DNA"/>
</dbReference>
<keyword evidence="15" id="KW-1185">Reference proteome</keyword>
<comment type="caution">
    <text evidence="14">The sequence shown here is derived from an EMBL/GenBank/DDBJ whole genome shotgun (WGS) entry which is preliminary data.</text>
</comment>
<dbReference type="Proteomes" id="UP000789739">
    <property type="component" value="Unassembled WGS sequence"/>
</dbReference>
<keyword evidence="6 9" id="KW-0862">Zinc</keyword>
<comment type="function">
    <text evidence="9">As part of the replication protein A (RPA/RP-A), a single-stranded DNA-binding heterotrimeric complex, may play an essential role in DNA replication, recombination and repair. Binds and stabilizes single-stranded DNA intermediates, preventing complementary DNA reannealing and recruiting different proteins involved in DNA metabolism.</text>
</comment>
<dbReference type="FunFam" id="2.40.50.140:FF:000090">
    <property type="entry name" value="Replication protein A subunit"/>
    <property type="match status" value="1"/>
</dbReference>
<dbReference type="Pfam" id="PF16900">
    <property type="entry name" value="REPA_OB_2"/>
    <property type="match status" value="1"/>
</dbReference>
<evidence type="ECO:0000256" key="8">
    <source>
        <dbReference type="ARBA" id="ARBA00023242"/>
    </source>
</evidence>
<feature type="domain" description="Replication protein A OB" evidence="13">
    <location>
        <begin position="299"/>
        <end position="396"/>
    </location>
</feature>
<evidence type="ECO:0000256" key="4">
    <source>
        <dbReference type="ARBA" id="ARBA00022723"/>
    </source>
</evidence>
<reference evidence="14" key="1">
    <citation type="submission" date="2021-06" db="EMBL/GenBank/DDBJ databases">
        <authorList>
            <person name="Kallberg Y."/>
            <person name="Tangrot J."/>
            <person name="Rosling A."/>
        </authorList>
    </citation>
    <scope>NUCLEOTIDE SEQUENCE</scope>
    <source>
        <strain evidence="14">BR232B</strain>
    </source>
</reference>
<feature type="domain" description="Replication factor A C-terminal" evidence="12">
    <location>
        <begin position="466"/>
        <end position="609"/>
    </location>
</feature>
<dbReference type="GO" id="GO:0006260">
    <property type="term" value="P:DNA replication"/>
    <property type="evidence" value="ECO:0007669"/>
    <property type="project" value="UniProtKB-KW"/>
</dbReference>
<sequence length="618" mass="69506">MMNSPLVPGTIKAIWQEERDNVLTHEPVLQLINAPISALPTGASQSKYSRKPSSAAISPIHVEKALQRRQLERGMIFRLKSYTVNQGGAQKTKLLIITDFEYITTELIHGTPEPVDRVMQAIRTNPLGSNQSHNLQSIQPDYVGSRPTDESRVNNALRVSRGINAAPAPTKPSVSEHVNVCPIQNITPYQNKWTIKARVVQKSEIKHWTNARGDGKLFNVTFMDESGEIRATAFNDQVDQFYDMLEENKAYYVSKARVNIAKKQFSNVRHEYELSFESGTEIRQARSAIPAIQYNFVEIGQLMNYEKDSSIDIIGVVKEDHGLSSIISKSTQKLVSKRELTIVDKSMYQVRLTLWGKHAETFDGSNEPVIACKGVRINEFGGRSLTTMYSAILQIDPEIPEAETLRDWYNSKAGSIEFNSFTPGMVGISNGSAGQNTDERKTLAEIKDLNLGMGEKASSSIFIPDFFTVKGTIIFIRSENFCYPACPVDSKKVTEESDKTWRCEKCSKSYDSPDYRYILSIGIADHTGQAWLQAFNDVGAQIMGKTATELHTRKVEDETSFSVAMMEANFKTYIFRCRAKMDNFNDTTRVRYTIYTASPIDCVAECQKLISIIDKYNV</sequence>
<comment type="subcellular location">
    <subcellularLocation>
        <location evidence="1 9">Nucleus</location>
    </subcellularLocation>
</comment>
<evidence type="ECO:0000259" key="13">
    <source>
        <dbReference type="Pfam" id="PF16900"/>
    </source>
</evidence>
<evidence type="ECO:0000259" key="12">
    <source>
        <dbReference type="Pfam" id="PF08646"/>
    </source>
</evidence>
<keyword evidence="5 9" id="KW-0863">Zinc-finger</keyword>
<dbReference type="PANTHER" id="PTHR47165:SF4">
    <property type="entry name" value="OS03G0429900 PROTEIN"/>
    <property type="match status" value="1"/>
</dbReference>
<dbReference type="Gene3D" id="2.40.50.140">
    <property type="entry name" value="Nucleic acid-binding proteins"/>
    <property type="match status" value="4"/>
</dbReference>
<accession>A0A9N9G8W4</accession>
<dbReference type="Pfam" id="PF08646">
    <property type="entry name" value="Rep_fac-A_C"/>
    <property type="match status" value="1"/>
</dbReference>
<feature type="domain" description="OB" evidence="11">
    <location>
        <begin position="193"/>
        <end position="276"/>
    </location>
</feature>
<evidence type="ECO:0000256" key="9">
    <source>
        <dbReference type="RuleBase" id="RU364130"/>
    </source>
</evidence>
<evidence type="ECO:0000256" key="2">
    <source>
        <dbReference type="ARBA" id="ARBA00005690"/>
    </source>
</evidence>
<dbReference type="AlphaFoldDB" id="A0A9N9G8W4"/>
<dbReference type="GO" id="GO:0006281">
    <property type="term" value="P:DNA repair"/>
    <property type="evidence" value="ECO:0007669"/>
    <property type="project" value="InterPro"/>
</dbReference>
<dbReference type="InterPro" id="IPR031657">
    <property type="entry name" value="REPA_OB_2"/>
</dbReference>
<dbReference type="GO" id="GO:0005662">
    <property type="term" value="C:DNA replication factor A complex"/>
    <property type="evidence" value="ECO:0007669"/>
    <property type="project" value="UniProtKB-ARBA"/>
</dbReference>
<dbReference type="FunFam" id="2.40.50.140:FF:000041">
    <property type="entry name" value="Replication protein A subunit"/>
    <property type="match status" value="1"/>
</dbReference>
<dbReference type="InterPro" id="IPR004591">
    <property type="entry name" value="Rfa1"/>
</dbReference>
<dbReference type="OrthoDB" id="1751331at2759"/>
<dbReference type="Pfam" id="PF01336">
    <property type="entry name" value="tRNA_anti-codon"/>
    <property type="match status" value="1"/>
</dbReference>
<dbReference type="PANTHER" id="PTHR47165">
    <property type="entry name" value="OS03G0429900 PROTEIN"/>
    <property type="match status" value="1"/>
</dbReference>
<proteinExistence type="inferred from homology"/>
<evidence type="ECO:0000256" key="1">
    <source>
        <dbReference type="ARBA" id="ARBA00004123"/>
    </source>
</evidence>
<feature type="region of interest" description="Disordered" evidence="10">
    <location>
        <begin position="127"/>
        <end position="149"/>
    </location>
</feature>
<keyword evidence="8 9" id="KW-0539">Nucleus</keyword>
<comment type="subunit">
    <text evidence="9">Component of the heterotrimeric canonical replication protein A complex (RPA).</text>
</comment>
<feature type="compositionally biased region" description="Polar residues" evidence="10">
    <location>
        <begin position="127"/>
        <end position="139"/>
    </location>
</feature>
<keyword evidence="3 9" id="KW-0235">DNA replication</keyword>
<comment type="similarity">
    <text evidence="2 9">Belongs to the replication factor A protein 1 family.</text>
</comment>
<gene>
    <name evidence="14" type="ORF">PBRASI_LOCUS7055</name>
</gene>
<keyword evidence="7 9" id="KW-0238">DNA-binding</keyword>
<organism evidence="14 15">
    <name type="scientific">Paraglomus brasilianum</name>
    <dbReference type="NCBI Taxonomy" id="144538"/>
    <lineage>
        <taxon>Eukaryota</taxon>
        <taxon>Fungi</taxon>
        <taxon>Fungi incertae sedis</taxon>
        <taxon>Mucoromycota</taxon>
        <taxon>Glomeromycotina</taxon>
        <taxon>Glomeromycetes</taxon>
        <taxon>Paraglomerales</taxon>
        <taxon>Paraglomeraceae</taxon>
        <taxon>Paraglomus</taxon>
    </lineage>
</organism>
<name>A0A9N9G8W4_9GLOM</name>
<evidence type="ECO:0000259" key="11">
    <source>
        <dbReference type="Pfam" id="PF01336"/>
    </source>
</evidence>
<dbReference type="GO" id="GO:0000781">
    <property type="term" value="C:chromosome, telomeric region"/>
    <property type="evidence" value="ECO:0007669"/>
    <property type="project" value="UniProtKB-ARBA"/>
</dbReference>
<keyword evidence="4 9" id="KW-0479">Metal-binding</keyword>
<evidence type="ECO:0000256" key="6">
    <source>
        <dbReference type="ARBA" id="ARBA00022833"/>
    </source>
</evidence>